<evidence type="ECO:0000256" key="3">
    <source>
        <dbReference type="ARBA" id="ARBA00023002"/>
    </source>
</evidence>
<dbReference type="RefSeq" id="WP_184046157.1">
    <property type="nucleotide sequence ID" value="NZ_JACIGK010000021.1"/>
</dbReference>
<reference evidence="8 9" key="1">
    <citation type="submission" date="2020-08" db="EMBL/GenBank/DDBJ databases">
        <title>Genome sequencing of Purple Non-Sulfur Bacteria from various extreme environments.</title>
        <authorList>
            <person name="Mayer M."/>
        </authorList>
    </citation>
    <scope>NUCLEOTIDE SEQUENCE [LARGE SCALE GENOMIC DNA]</scope>
    <source>
        <strain evidence="8 9">JA131</strain>
    </source>
</reference>
<evidence type="ECO:0000259" key="7">
    <source>
        <dbReference type="Pfam" id="PF02826"/>
    </source>
</evidence>
<dbReference type="Gene3D" id="3.40.50.720">
    <property type="entry name" value="NAD(P)-binding Rossmann-like Domain"/>
    <property type="match status" value="2"/>
</dbReference>
<dbReference type="GO" id="GO:0004617">
    <property type="term" value="F:phosphoglycerate dehydrogenase activity"/>
    <property type="evidence" value="ECO:0007669"/>
    <property type="project" value="UniProtKB-EC"/>
</dbReference>
<dbReference type="InterPro" id="IPR006140">
    <property type="entry name" value="D-isomer_DH_NAD-bd"/>
</dbReference>
<sequence length="320" mass="33616">MGRVLITARSVAANAEGRATLEAAGHEVVTHVGDGPWPEDEMRKVVAGMDAAIVGLDAVSDAVLSAGAPTLKVVARNGVGYNRVDVVAAARLGVAITLAPGANTVSVCELVFGLMLSLARQIPAQDMEVRKGVWKRALGCELYGKTLGVIGTGNIGREVIRRARAFGMSILAFDVVQHPELTDRPGVVYADRRKVLTEADFVTLHVPVTPDTREMVNAETLATMKPSAIIINTARGELVNEADLHHALTTGQIAGYGADTFSTEPPDVANPLLARPNVIVTPHAGAYTAESVSRCSVMAAEEVVRVLSGRPPRCPAPVPA</sequence>
<dbReference type="SUPFAM" id="SSF52283">
    <property type="entry name" value="Formate/glycerate dehydrogenase catalytic domain-like"/>
    <property type="match status" value="1"/>
</dbReference>
<evidence type="ECO:0000313" key="8">
    <source>
        <dbReference type="EMBL" id="MBB4267101.1"/>
    </source>
</evidence>
<feature type="domain" description="D-isomer specific 2-hydroxyacid dehydrogenase NAD-binding" evidence="7">
    <location>
        <begin position="112"/>
        <end position="285"/>
    </location>
</feature>
<dbReference type="PROSITE" id="PS00670">
    <property type="entry name" value="D_2_HYDROXYACID_DH_2"/>
    <property type="match status" value="1"/>
</dbReference>
<accession>A0A7W6REK3</accession>
<keyword evidence="3 5" id="KW-0560">Oxidoreductase</keyword>
<evidence type="ECO:0000256" key="4">
    <source>
        <dbReference type="ARBA" id="ARBA00023027"/>
    </source>
</evidence>
<dbReference type="PROSITE" id="PS00671">
    <property type="entry name" value="D_2_HYDROXYACID_DH_3"/>
    <property type="match status" value="1"/>
</dbReference>
<evidence type="ECO:0000256" key="1">
    <source>
        <dbReference type="ARBA" id="ARBA00005854"/>
    </source>
</evidence>
<dbReference type="GO" id="GO:0008652">
    <property type="term" value="P:amino acid biosynthetic process"/>
    <property type="evidence" value="ECO:0007669"/>
    <property type="project" value="UniProtKB-KW"/>
</dbReference>
<evidence type="ECO:0000313" key="9">
    <source>
        <dbReference type="Proteomes" id="UP000554286"/>
    </source>
</evidence>
<dbReference type="GO" id="GO:0051287">
    <property type="term" value="F:NAD binding"/>
    <property type="evidence" value="ECO:0007669"/>
    <property type="project" value="InterPro"/>
</dbReference>
<dbReference type="InterPro" id="IPR029753">
    <property type="entry name" value="D-isomer_DH_CS"/>
</dbReference>
<dbReference type="PANTHER" id="PTHR42789:SF1">
    <property type="entry name" value="D-ISOMER SPECIFIC 2-HYDROXYACID DEHYDROGENASE FAMILY PROTEIN (AFU_ORTHOLOGUE AFUA_6G10090)"/>
    <property type="match status" value="1"/>
</dbReference>
<comment type="caution">
    <text evidence="8">The sequence shown here is derived from an EMBL/GenBank/DDBJ whole genome shotgun (WGS) entry which is preliminary data.</text>
</comment>
<dbReference type="SUPFAM" id="SSF51735">
    <property type="entry name" value="NAD(P)-binding Rossmann-fold domains"/>
    <property type="match status" value="1"/>
</dbReference>
<organism evidence="8 9">
    <name type="scientific">Roseospira visakhapatnamensis</name>
    <dbReference type="NCBI Taxonomy" id="390880"/>
    <lineage>
        <taxon>Bacteria</taxon>
        <taxon>Pseudomonadati</taxon>
        <taxon>Pseudomonadota</taxon>
        <taxon>Alphaproteobacteria</taxon>
        <taxon>Rhodospirillales</taxon>
        <taxon>Rhodospirillaceae</taxon>
        <taxon>Roseospira</taxon>
    </lineage>
</organism>
<evidence type="ECO:0000256" key="5">
    <source>
        <dbReference type="RuleBase" id="RU003719"/>
    </source>
</evidence>
<keyword evidence="9" id="KW-1185">Reference proteome</keyword>
<protein>
    <submittedName>
        <fullName evidence="8">D-3-phosphoglycerate dehydrogenase</fullName>
        <ecNumber evidence="8">1.1.1.95</ecNumber>
    </submittedName>
</protein>
<dbReference type="PROSITE" id="PS00065">
    <property type="entry name" value="D_2_HYDROXYACID_DH_1"/>
    <property type="match status" value="1"/>
</dbReference>
<evidence type="ECO:0000259" key="6">
    <source>
        <dbReference type="Pfam" id="PF00389"/>
    </source>
</evidence>
<dbReference type="EMBL" id="JACIGK010000021">
    <property type="protein sequence ID" value="MBB4267101.1"/>
    <property type="molecule type" value="Genomic_DNA"/>
</dbReference>
<gene>
    <name evidence="8" type="ORF">GGD89_002742</name>
</gene>
<name>A0A7W6REK3_9PROT</name>
<dbReference type="Pfam" id="PF00389">
    <property type="entry name" value="2-Hacid_dh"/>
    <property type="match status" value="1"/>
</dbReference>
<dbReference type="Proteomes" id="UP000554286">
    <property type="component" value="Unassembled WGS sequence"/>
</dbReference>
<dbReference type="PANTHER" id="PTHR42789">
    <property type="entry name" value="D-ISOMER SPECIFIC 2-HYDROXYACID DEHYDROGENASE FAMILY PROTEIN (AFU_ORTHOLOGUE AFUA_6G10090)"/>
    <property type="match status" value="1"/>
</dbReference>
<evidence type="ECO:0000256" key="2">
    <source>
        <dbReference type="ARBA" id="ARBA00022605"/>
    </source>
</evidence>
<dbReference type="InterPro" id="IPR006139">
    <property type="entry name" value="D-isomer_2_OHA_DH_cat_dom"/>
</dbReference>
<dbReference type="FunFam" id="3.40.50.720:FF:000203">
    <property type="entry name" value="D-3-phosphoglycerate dehydrogenase (SerA)"/>
    <property type="match status" value="1"/>
</dbReference>
<dbReference type="AlphaFoldDB" id="A0A7W6REK3"/>
<dbReference type="InterPro" id="IPR050857">
    <property type="entry name" value="D-2-hydroxyacid_DH"/>
</dbReference>
<dbReference type="EC" id="1.1.1.95" evidence="8"/>
<dbReference type="InterPro" id="IPR029752">
    <property type="entry name" value="D-isomer_DH_CS1"/>
</dbReference>
<proteinExistence type="inferred from homology"/>
<comment type="similarity">
    <text evidence="1 5">Belongs to the D-isomer specific 2-hydroxyacid dehydrogenase family.</text>
</comment>
<dbReference type="CDD" id="cd12172">
    <property type="entry name" value="PGDH_like_2"/>
    <property type="match status" value="1"/>
</dbReference>
<feature type="domain" description="D-isomer specific 2-hydroxyacid dehydrogenase catalytic" evidence="6">
    <location>
        <begin position="14"/>
        <end position="313"/>
    </location>
</feature>
<keyword evidence="4" id="KW-0520">NAD</keyword>
<dbReference type="InterPro" id="IPR036291">
    <property type="entry name" value="NAD(P)-bd_dom_sf"/>
</dbReference>
<dbReference type="Pfam" id="PF02826">
    <property type="entry name" value="2-Hacid_dh_C"/>
    <property type="match status" value="1"/>
</dbReference>
<keyword evidence="2" id="KW-0028">Amino-acid biosynthesis</keyword>